<evidence type="ECO:0000256" key="4">
    <source>
        <dbReference type="ARBA" id="ARBA00022737"/>
    </source>
</evidence>
<accession>A0A7R9PAY8</accession>
<evidence type="ECO:0000313" key="13">
    <source>
        <dbReference type="EMBL" id="CAD7576372.1"/>
    </source>
</evidence>
<keyword evidence="9" id="KW-0804">Transcription</keyword>
<name>A0A7R9PAY8_TIMCA</name>
<dbReference type="GO" id="GO:0006357">
    <property type="term" value="P:regulation of transcription by RNA polymerase II"/>
    <property type="evidence" value="ECO:0007669"/>
    <property type="project" value="TreeGrafter"/>
</dbReference>
<dbReference type="GO" id="GO:0000978">
    <property type="term" value="F:RNA polymerase II cis-regulatory region sequence-specific DNA binding"/>
    <property type="evidence" value="ECO:0007669"/>
    <property type="project" value="TreeGrafter"/>
</dbReference>
<keyword evidence="3" id="KW-0479">Metal-binding</keyword>
<evidence type="ECO:0000256" key="10">
    <source>
        <dbReference type="ARBA" id="ARBA00023242"/>
    </source>
</evidence>
<keyword evidence="5 11" id="KW-0863">Zinc-finger</keyword>
<dbReference type="PANTHER" id="PTHR24404:SF114">
    <property type="entry name" value="KLUMPFUSS, ISOFORM B-RELATED"/>
    <property type="match status" value="1"/>
</dbReference>
<evidence type="ECO:0000256" key="7">
    <source>
        <dbReference type="ARBA" id="ARBA00023015"/>
    </source>
</evidence>
<evidence type="ECO:0000256" key="8">
    <source>
        <dbReference type="ARBA" id="ARBA00023125"/>
    </source>
</evidence>
<organism evidence="13">
    <name type="scientific">Timema californicum</name>
    <name type="common">California timema</name>
    <name type="synonym">Walking stick</name>
    <dbReference type="NCBI Taxonomy" id="61474"/>
    <lineage>
        <taxon>Eukaryota</taxon>
        <taxon>Metazoa</taxon>
        <taxon>Ecdysozoa</taxon>
        <taxon>Arthropoda</taxon>
        <taxon>Hexapoda</taxon>
        <taxon>Insecta</taxon>
        <taxon>Pterygota</taxon>
        <taxon>Neoptera</taxon>
        <taxon>Polyneoptera</taxon>
        <taxon>Phasmatodea</taxon>
        <taxon>Timematodea</taxon>
        <taxon>Timematoidea</taxon>
        <taxon>Timematidae</taxon>
        <taxon>Timema</taxon>
    </lineage>
</organism>
<dbReference type="EMBL" id="OE184157">
    <property type="protein sequence ID" value="CAD7576372.1"/>
    <property type="molecule type" value="Genomic_DNA"/>
</dbReference>
<reference evidence="13" key="1">
    <citation type="submission" date="2020-11" db="EMBL/GenBank/DDBJ databases">
        <authorList>
            <person name="Tran Van P."/>
        </authorList>
    </citation>
    <scope>NUCLEOTIDE SEQUENCE</scope>
</reference>
<evidence type="ECO:0000256" key="1">
    <source>
        <dbReference type="ARBA" id="ARBA00004123"/>
    </source>
</evidence>
<dbReference type="SMART" id="SM00355">
    <property type="entry name" value="ZnF_C2H2"/>
    <property type="match status" value="3"/>
</dbReference>
<dbReference type="GO" id="GO:0003700">
    <property type="term" value="F:DNA-binding transcription factor activity"/>
    <property type="evidence" value="ECO:0007669"/>
    <property type="project" value="TreeGrafter"/>
</dbReference>
<dbReference type="PANTHER" id="PTHR24404">
    <property type="entry name" value="ZINC FINGER PROTEIN"/>
    <property type="match status" value="1"/>
</dbReference>
<comment type="subcellular location">
    <subcellularLocation>
        <location evidence="1">Nucleus</location>
    </subcellularLocation>
</comment>
<dbReference type="GO" id="GO:0008270">
    <property type="term" value="F:zinc ion binding"/>
    <property type="evidence" value="ECO:0007669"/>
    <property type="project" value="UniProtKB-KW"/>
</dbReference>
<evidence type="ECO:0000256" key="6">
    <source>
        <dbReference type="ARBA" id="ARBA00022833"/>
    </source>
</evidence>
<dbReference type="PROSITE" id="PS00028">
    <property type="entry name" value="ZINC_FINGER_C2H2_1"/>
    <property type="match status" value="3"/>
</dbReference>
<evidence type="ECO:0000256" key="3">
    <source>
        <dbReference type="ARBA" id="ARBA00022723"/>
    </source>
</evidence>
<dbReference type="InterPro" id="IPR013087">
    <property type="entry name" value="Znf_C2H2_type"/>
</dbReference>
<protein>
    <submittedName>
        <fullName evidence="13">(California timema) hypothetical protein</fullName>
    </submittedName>
</protein>
<dbReference type="PROSITE" id="PS50157">
    <property type="entry name" value="ZINC_FINGER_C2H2_2"/>
    <property type="match status" value="3"/>
</dbReference>
<gene>
    <name evidence="13" type="ORF">TCMB3V08_LOCUS8942</name>
</gene>
<evidence type="ECO:0000259" key="12">
    <source>
        <dbReference type="PROSITE" id="PS50157"/>
    </source>
</evidence>
<keyword evidence="7" id="KW-0805">Transcription regulation</keyword>
<dbReference type="InterPro" id="IPR050589">
    <property type="entry name" value="Ikaros_C2H2-ZF"/>
</dbReference>
<dbReference type="SUPFAM" id="SSF57667">
    <property type="entry name" value="beta-beta-alpha zinc fingers"/>
    <property type="match status" value="2"/>
</dbReference>
<dbReference type="Pfam" id="PF00096">
    <property type="entry name" value="zf-C2H2"/>
    <property type="match status" value="2"/>
</dbReference>
<dbReference type="InterPro" id="IPR036236">
    <property type="entry name" value="Znf_C2H2_sf"/>
</dbReference>
<keyword evidence="6" id="KW-0862">Zinc</keyword>
<dbReference type="FunFam" id="3.30.160.60:FF:000100">
    <property type="entry name" value="Zinc finger 45-like"/>
    <property type="match status" value="1"/>
</dbReference>
<feature type="domain" description="C2H2-type" evidence="12">
    <location>
        <begin position="221"/>
        <end position="248"/>
    </location>
</feature>
<proteinExistence type="inferred from homology"/>
<evidence type="ECO:0000256" key="2">
    <source>
        <dbReference type="ARBA" id="ARBA00006991"/>
    </source>
</evidence>
<dbReference type="AlphaFoldDB" id="A0A7R9PAY8"/>
<feature type="domain" description="C2H2-type" evidence="12">
    <location>
        <begin position="251"/>
        <end position="278"/>
    </location>
</feature>
<comment type="similarity">
    <text evidence="2">Belongs to the krueppel C2H2-type zinc-finger protein family.</text>
</comment>
<dbReference type="GO" id="GO:0005634">
    <property type="term" value="C:nucleus"/>
    <property type="evidence" value="ECO:0007669"/>
    <property type="project" value="UniProtKB-SubCell"/>
</dbReference>
<feature type="domain" description="C2H2-type" evidence="12">
    <location>
        <begin position="279"/>
        <end position="307"/>
    </location>
</feature>
<keyword evidence="8" id="KW-0238">DNA-binding</keyword>
<dbReference type="FunFam" id="3.30.160.60:FF:001156">
    <property type="entry name" value="Zinc finger protein 407"/>
    <property type="match status" value="1"/>
</dbReference>
<evidence type="ECO:0000256" key="11">
    <source>
        <dbReference type="PROSITE-ProRule" id="PRU00042"/>
    </source>
</evidence>
<keyword evidence="10" id="KW-0539">Nucleus</keyword>
<sequence length="316" mass="36219">MLGRGKGRARDMFLAETGPKYNGGSRLGRKWSRMNMSLLGRREVFENFQDTSSWASCNDNRTDVSSLSTSQETQRRDCRSVLNNLTRFGLTLIVRSVEAARIRHMQSANALVVLSCSTAEDGEIEVRILVGSSEGVTSTRPLPVECVLEDIYNPDDIKRLPNPPMIREIPLPVKSQHEYKMYEIESKAWRTNSVALLFTPDQNSKPDITVIDGLVYGERPFACPECPYSFNVKSNLNKHIERHSKIEDGPFACDDCGKVFENKKSLVNHMRHHLSEASLWCRECGKYFTYKKVYTRHVFTVHTVKKTNNRRKKPRR</sequence>
<dbReference type="Gene3D" id="3.30.160.60">
    <property type="entry name" value="Classic Zinc Finger"/>
    <property type="match status" value="2"/>
</dbReference>
<evidence type="ECO:0000256" key="5">
    <source>
        <dbReference type="ARBA" id="ARBA00022771"/>
    </source>
</evidence>
<keyword evidence="4" id="KW-0677">Repeat</keyword>
<evidence type="ECO:0000256" key="9">
    <source>
        <dbReference type="ARBA" id="ARBA00023163"/>
    </source>
</evidence>